<dbReference type="EMBL" id="DUJR01000031">
    <property type="protein sequence ID" value="HII60087.1"/>
    <property type="molecule type" value="Genomic_DNA"/>
</dbReference>
<dbReference type="Proteomes" id="UP000645676">
    <property type="component" value="Unassembled WGS sequence"/>
</dbReference>
<sequence>MLELRSLSIRGGIAVLECGRRCISAINLKTGDKIWEFKTEWDIESISIKDNRVMLKCNGRRHIYIDLKTGRKIRELIIL</sequence>
<comment type="caution">
    <text evidence="1">The sequence shown here is derived from an EMBL/GenBank/DDBJ whole genome shotgun (WGS) entry which is preliminary data.</text>
</comment>
<dbReference type="Gene3D" id="2.130.10.10">
    <property type="entry name" value="YVTN repeat-like/Quinoprotein amine dehydrogenase"/>
    <property type="match status" value="1"/>
</dbReference>
<gene>
    <name evidence="1" type="ORF">HA335_05935</name>
</gene>
<dbReference type="SMR" id="A0A832SL86"/>
<evidence type="ECO:0000313" key="2">
    <source>
        <dbReference type="Proteomes" id="UP000645676"/>
    </source>
</evidence>
<dbReference type="InterPro" id="IPR011047">
    <property type="entry name" value="Quinoprotein_ADH-like_sf"/>
</dbReference>
<dbReference type="InterPro" id="IPR015943">
    <property type="entry name" value="WD40/YVTN_repeat-like_dom_sf"/>
</dbReference>
<name>A0A832SL86_9EURY</name>
<dbReference type="AlphaFoldDB" id="A0A832SL86"/>
<protein>
    <submittedName>
        <fullName evidence="1">PQQ-binding-like beta-propeller repeat protein</fullName>
    </submittedName>
</protein>
<organism evidence="1 2">
    <name type="scientific">Methanocaldococcus jannaschii</name>
    <dbReference type="NCBI Taxonomy" id="2190"/>
    <lineage>
        <taxon>Archaea</taxon>
        <taxon>Methanobacteriati</taxon>
        <taxon>Methanobacteriota</taxon>
        <taxon>Methanomada group</taxon>
        <taxon>Methanococci</taxon>
        <taxon>Methanococcales</taxon>
        <taxon>Methanocaldococcaceae</taxon>
        <taxon>Methanocaldococcus</taxon>
    </lineage>
</organism>
<reference evidence="1" key="1">
    <citation type="journal article" date="2020" name="bioRxiv">
        <title>A rank-normalized archaeal taxonomy based on genome phylogeny resolves widespread incomplete and uneven classifications.</title>
        <authorList>
            <person name="Rinke C."/>
            <person name="Chuvochina M."/>
            <person name="Mussig A.J."/>
            <person name="Chaumeil P.-A."/>
            <person name="Waite D.W."/>
            <person name="Whitman W.B."/>
            <person name="Parks D.H."/>
            <person name="Hugenholtz P."/>
        </authorList>
    </citation>
    <scope>NUCLEOTIDE SEQUENCE</scope>
    <source>
        <strain evidence="1">UBA8849</strain>
    </source>
</reference>
<proteinExistence type="predicted"/>
<evidence type="ECO:0000313" key="1">
    <source>
        <dbReference type="EMBL" id="HII60087.1"/>
    </source>
</evidence>
<dbReference type="RefSeq" id="WP_010890069.1">
    <property type="nucleotide sequence ID" value="NC_001732.1"/>
</dbReference>
<dbReference type="SUPFAM" id="SSF50998">
    <property type="entry name" value="Quinoprotein alcohol dehydrogenase-like"/>
    <property type="match status" value="1"/>
</dbReference>
<accession>A0A832SL86</accession>